<evidence type="ECO:0000256" key="1">
    <source>
        <dbReference type="ARBA" id="ARBA00007274"/>
    </source>
</evidence>
<dbReference type="GO" id="GO:0006535">
    <property type="term" value="P:cysteine biosynthetic process from serine"/>
    <property type="evidence" value="ECO:0007669"/>
    <property type="project" value="InterPro"/>
</dbReference>
<accession>A0A3G8ZJI7</accession>
<name>A0A3G8ZJI7_9ACTN</name>
<evidence type="ECO:0000256" key="3">
    <source>
        <dbReference type="ARBA" id="ARBA00022679"/>
    </source>
</evidence>
<reference evidence="5 6" key="1">
    <citation type="submission" date="2018-11" db="EMBL/GenBank/DDBJ databases">
        <authorList>
            <person name="Da X."/>
        </authorList>
    </citation>
    <scope>NUCLEOTIDE SEQUENCE [LARGE SCALE GENOMIC DNA]</scope>
    <source>
        <strain evidence="5 6">S14-144</strain>
    </source>
</reference>
<dbReference type="OrthoDB" id="2643438at2"/>
<dbReference type="RefSeq" id="WP_124798043.1">
    <property type="nucleotide sequence ID" value="NZ_CP034170.1"/>
</dbReference>
<dbReference type="Pfam" id="PF00132">
    <property type="entry name" value="Hexapep"/>
    <property type="match status" value="1"/>
</dbReference>
<dbReference type="PANTHER" id="PTHR42811">
    <property type="entry name" value="SERINE ACETYLTRANSFERASE"/>
    <property type="match status" value="1"/>
</dbReference>
<dbReference type="CDD" id="cd03354">
    <property type="entry name" value="LbH_SAT"/>
    <property type="match status" value="1"/>
</dbReference>
<dbReference type="GO" id="GO:0009001">
    <property type="term" value="F:serine O-acetyltransferase activity"/>
    <property type="evidence" value="ECO:0007669"/>
    <property type="project" value="InterPro"/>
</dbReference>
<reference evidence="5 6" key="2">
    <citation type="submission" date="2018-12" db="EMBL/GenBank/DDBJ databases">
        <title>Nakamurella antarcticus sp. nov., isolated from Antarctica South Shetland Islands soil.</title>
        <authorList>
            <person name="Peng F."/>
        </authorList>
    </citation>
    <scope>NUCLEOTIDE SEQUENCE [LARGE SCALE GENOMIC DNA]</scope>
    <source>
        <strain evidence="5 6">S14-144</strain>
    </source>
</reference>
<organism evidence="5 6">
    <name type="scientific">Nakamurella antarctica</name>
    <dbReference type="NCBI Taxonomy" id="1902245"/>
    <lineage>
        <taxon>Bacteria</taxon>
        <taxon>Bacillati</taxon>
        <taxon>Actinomycetota</taxon>
        <taxon>Actinomycetes</taxon>
        <taxon>Nakamurellales</taxon>
        <taxon>Nakamurellaceae</taxon>
        <taxon>Nakamurella</taxon>
    </lineage>
</organism>
<evidence type="ECO:0000256" key="2">
    <source>
        <dbReference type="ARBA" id="ARBA00018522"/>
    </source>
</evidence>
<dbReference type="InterPro" id="IPR001451">
    <property type="entry name" value="Hexapep"/>
</dbReference>
<keyword evidence="4" id="KW-0012">Acyltransferase</keyword>
<dbReference type="InterPro" id="IPR011004">
    <property type="entry name" value="Trimer_LpxA-like_sf"/>
</dbReference>
<dbReference type="PIRSF" id="PIRSF000441">
    <property type="entry name" value="CysE"/>
    <property type="match status" value="1"/>
</dbReference>
<dbReference type="Gene3D" id="2.160.10.10">
    <property type="entry name" value="Hexapeptide repeat proteins"/>
    <property type="match status" value="1"/>
</dbReference>
<gene>
    <name evidence="5" type="ORF">EH165_03470</name>
</gene>
<comment type="similarity">
    <text evidence="1">Belongs to the transferase hexapeptide repeat family.</text>
</comment>
<dbReference type="AlphaFoldDB" id="A0A3G8ZJI7"/>
<dbReference type="InterPro" id="IPR005881">
    <property type="entry name" value="Ser_O-AcTrfase"/>
</dbReference>
<dbReference type="Proteomes" id="UP000268084">
    <property type="component" value="Chromosome"/>
</dbReference>
<protein>
    <recommendedName>
        <fullName evidence="2">Serine acetyltransferase</fullName>
    </recommendedName>
</protein>
<dbReference type="InterPro" id="IPR045304">
    <property type="entry name" value="LbH_SAT"/>
</dbReference>
<evidence type="ECO:0000313" key="5">
    <source>
        <dbReference type="EMBL" id="AZI57358.1"/>
    </source>
</evidence>
<dbReference type="KEGG" id="nak:EH165_03470"/>
<evidence type="ECO:0000313" key="6">
    <source>
        <dbReference type="Proteomes" id="UP000268084"/>
    </source>
</evidence>
<dbReference type="EMBL" id="CP034170">
    <property type="protein sequence ID" value="AZI57358.1"/>
    <property type="molecule type" value="Genomic_DNA"/>
</dbReference>
<proteinExistence type="inferred from homology"/>
<evidence type="ECO:0000256" key="4">
    <source>
        <dbReference type="ARBA" id="ARBA00023315"/>
    </source>
</evidence>
<keyword evidence="6" id="KW-1185">Reference proteome</keyword>
<sequence length="158" mass="16638">MNLREDIRVNRGQSKGQFVVVCFRIAHRLRTPLDVRPRIYAIGVGIAYRLLVEWILGVEIPWKTRIGPGLRIFHGVGIVINDRTVIGSNVSIRQNVTLGNKGATGPCPTIGDNVQLGAGCIVIGGITIGDGAVVGAGAVVTKDVPAGATVVGNPARIL</sequence>
<dbReference type="GO" id="GO:0005737">
    <property type="term" value="C:cytoplasm"/>
    <property type="evidence" value="ECO:0007669"/>
    <property type="project" value="InterPro"/>
</dbReference>
<dbReference type="SUPFAM" id="SSF51161">
    <property type="entry name" value="Trimeric LpxA-like enzymes"/>
    <property type="match status" value="1"/>
</dbReference>
<keyword evidence="3 5" id="KW-0808">Transferase</keyword>